<dbReference type="PANTHER" id="PTHR32166:SF81">
    <property type="entry name" value="OS06G0658400 PROTEIN"/>
    <property type="match status" value="1"/>
</dbReference>
<feature type="compositionally biased region" description="Low complexity" evidence="5">
    <location>
        <begin position="24"/>
        <end position="39"/>
    </location>
</feature>
<proteinExistence type="predicted"/>
<reference evidence="7" key="1">
    <citation type="journal article" date="2009" name="Plant J.">
        <title>Comparative analysis of complete orthologous centromeres from two subspecies of rice reveals rapid variation of centromere organization and structure.</title>
        <authorList>
            <person name="Wu J."/>
            <person name="Fujisawa M."/>
            <person name="Tian Z."/>
            <person name="Yamagata H."/>
            <person name="Kamiya K."/>
            <person name="Shibata M."/>
            <person name="Hosokawa S."/>
            <person name="Ito Y."/>
            <person name="Hamada M."/>
            <person name="Katagiri S."/>
            <person name="Kurita K."/>
            <person name="Yamamoto M."/>
            <person name="Kikuta A."/>
            <person name="Machita K."/>
            <person name="Karasawa W."/>
            <person name="Kanamori H."/>
            <person name="Namiki N."/>
            <person name="Mizuno H."/>
            <person name="Ma J."/>
            <person name="Sasaki T."/>
            <person name="Matsumoto T."/>
        </authorList>
    </citation>
    <scope>NUCLEOTIDE SEQUENCE</scope>
</reference>
<evidence type="ECO:0000313" key="7">
    <source>
        <dbReference type="EMBL" id="BAI39897.1"/>
    </source>
</evidence>
<name>C8TFH5_ORYSI</name>
<dbReference type="Pfam" id="PF04937">
    <property type="entry name" value="DUF659"/>
    <property type="match status" value="1"/>
</dbReference>
<evidence type="ECO:0000256" key="4">
    <source>
        <dbReference type="PROSITE-ProRule" id="PRU00027"/>
    </source>
</evidence>
<dbReference type="GO" id="GO:0008270">
    <property type="term" value="F:zinc ion binding"/>
    <property type="evidence" value="ECO:0007669"/>
    <property type="project" value="UniProtKB-KW"/>
</dbReference>
<dbReference type="InterPro" id="IPR007021">
    <property type="entry name" value="DUF659"/>
</dbReference>
<dbReference type="InterPro" id="IPR003656">
    <property type="entry name" value="Znf_BED"/>
</dbReference>
<feature type="domain" description="BED-type" evidence="6">
    <location>
        <begin position="74"/>
        <end position="137"/>
    </location>
</feature>
<keyword evidence="1" id="KW-0479">Metal-binding</keyword>
<dbReference type="SUPFAM" id="SSF53098">
    <property type="entry name" value="Ribonuclease H-like"/>
    <property type="match status" value="1"/>
</dbReference>
<protein>
    <submittedName>
        <fullName evidence="7">HAT dimerisation domain-containing protein-like</fullName>
    </submittedName>
</protein>
<evidence type="ECO:0000256" key="1">
    <source>
        <dbReference type="ARBA" id="ARBA00022723"/>
    </source>
</evidence>
<gene>
    <name evidence="7" type="primary">K0155C03.36</name>
</gene>
<keyword evidence="3" id="KW-0862">Zinc</keyword>
<dbReference type="AlphaFoldDB" id="C8TFH5"/>
<keyword evidence="2 4" id="KW-0863">Zinc-finger</keyword>
<dbReference type="EMBL" id="AP009090">
    <property type="protein sequence ID" value="BAI39897.1"/>
    <property type="molecule type" value="Genomic_DNA"/>
</dbReference>
<dbReference type="PANTHER" id="PTHR32166">
    <property type="entry name" value="OSJNBA0013A04.12 PROTEIN"/>
    <property type="match status" value="1"/>
</dbReference>
<dbReference type="GO" id="GO:0003677">
    <property type="term" value="F:DNA binding"/>
    <property type="evidence" value="ECO:0007669"/>
    <property type="project" value="InterPro"/>
</dbReference>
<evidence type="ECO:0000259" key="6">
    <source>
        <dbReference type="PROSITE" id="PS50808"/>
    </source>
</evidence>
<dbReference type="PROSITE" id="PS50808">
    <property type="entry name" value="ZF_BED"/>
    <property type="match status" value="1"/>
</dbReference>
<feature type="compositionally biased region" description="Polar residues" evidence="5">
    <location>
        <begin position="40"/>
        <end position="52"/>
    </location>
</feature>
<organism evidence="7">
    <name type="scientific">Oryza sativa subsp. indica</name>
    <name type="common">Rice</name>
    <dbReference type="NCBI Taxonomy" id="39946"/>
    <lineage>
        <taxon>Eukaryota</taxon>
        <taxon>Viridiplantae</taxon>
        <taxon>Streptophyta</taxon>
        <taxon>Embryophyta</taxon>
        <taxon>Tracheophyta</taxon>
        <taxon>Spermatophyta</taxon>
        <taxon>Magnoliopsida</taxon>
        <taxon>Liliopsida</taxon>
        <taxon>Poales</taxon>
        <taxon>Poaceae</taxon>
        <taxon>BOP clade</taxon>
        <taxon>Oryzoideae</taxon>
        <taxon>Oryzeae</taxon>
        <taxon>Oryzinae</taxon>
        <taxon>Oryza</taxon>
        <taxon>Oryza sativa</taxon>
    </lineage>
</organism>
<sequence>MAHAPIANQKRCLLHVGDSMDFRSGSSNDSGSASNPSGNTGFDASRPSSGSGSTMGGHARSILNAARVIPPNDDEKKPLWRYVELLEKTGKGQGGNARFRCRFCNQVIHGSYSRVKAHLLKIGTIGVATCKKVTVDILGQLQDEMTRAEAISARNLPKDIPLPTESVSRGKRRAVSAIESSFNLDARAKLDALIARMFYTSGIPFNVARNPYFRKAFQFACNNQLGGYTPPNFNKLRTTLLVQERTNVERLLNALKSTWSTKGVSIVSDGWSDAQRRPILNFLAVTEDGPMFLKAINTEGEIKRKEYIAEKMFAIIEEVGPNNVVQVITDNASNCRAAGLMVEQKYSHIFWTPCVVHTLNLALKSICAAKNSSGDAFLEFQWISEVAADASAIKNFIMNHSMRLSMFNDFSKLKFLAIADTRFASTIVMLKRFRAIKENLILMVASEKWNAYREDNQVQAQHVKEKILNDLWWDKVKYIIDFCEPIYSMIRAADTDKPCLHLIYEMWDSMIDKVKKIIYRHEGKKLDEQCSFFFHVNEILHFRWAKSTTPLHCLAHSLNPKYYYETWLEEAPNCQAPHMDEEISDMRNKCFRRYFSGDDLRKIKQQFADFSLFGSGFNSFDSIEDRAHMNAKQWWGIYGNSALELKKLALKLLGQPTSSSCAERNWSTYGFIHSSMRNKFSSFSYLFSFLLRPARAEDLVFVHQNMRLLPRRSEEYYSGPSIMWDVAGDRYELFDGGADFLQQAELTLDEPDLERLLEDLGALDIQGDNGPSSTSVPMDEINNQFI</sequence>
<dbReference type="InterPro" id="IPR012337">
    <property type="entry name" value="RNaseH-like_sf"/>
</dbReference>
<feature type="region of interest" description="Disordered" evidence="5">
    <location>
        <begin position="23"/>
        <end position="57"/>
    </location>
</feature>
<accession>C8TFH5</accession>
<evidence type="ECO:0000256" key="2">
    <source>
        <dbReference type="ARBA" id="ARBA00022771"/>
    </source>
</evidence>
<evidence type="ECO:0000256" key="5">
    <source>
        <dbReference type="SAM" id="MobiDB-lite"/>
    </source>
</evidence>
<evidence type="ECO:0000256" key="3">
    <source>
        <dbReference type="ARBA" id="ARBA00022833"/>
    </source>
</evidence>